<gene>
    <name evidence="1" type="ORF">CAEBREN_24463</name>
</gene>
<reference evidence="2" key="1">
    <citation type="submission" date="2011-07" db="EMBL/GenBank/DDBJ databases">
        <authorList>
            <consortium name="Caenorhabditis brenneri Sequencing and Analysis Consortium"/>
            <person name="Wilson R.K."/>
        </authorList>
    </citation>
    <scope>NUCLEOTIDE SEQUENCE [LARGE SCALE GENOMIC DNA]</scope>
    <source>
        <strain evidence="2">PB2801</strain>
    </source>
</reference>
<accession>G0P3H1</accession>
<organism evidence="2">
    <name type="scientific">Caenorhabditis brenneri</name>
    <name type="common">Nematode worm</name>
    <dbReference type="NCBI Taxonomy" id="135651"/>
    <lineage>
        <taxon>Eukaryota</taxon>
        <taxon>Metazoa</taxon>
        <taxon>Ecdysozoa</taxon>
        <taxon>Nematoda</taxon>
        <taxon>Chromadorea</taxon>
        <taxon>Rhabditida</taxon>
        <taxon>Rhabditina</taxon>
        <taxon>Rhabditomorpha</taxon>
        <taxon>Rhabditoidea</taxon>
        <taxon>Rhabditidae</taxon>
        <taxon>Peloderinae</taxon>
        <taxon>Caenorhabditis</taxon>
    </lineage>
</organism>
<evidence type="ECO:0000313" key="1">
    <source>
        <dbReference type="EMBL" id="EGT43961.1"/>
    </source>
</evidence>
<evidence type="ECO:0000313" key="2">
    <source>
        <dbReference type="Proteomes" id="UP000008068"/>
    </source>
</evidence>
<protein>
    <submittedName>
        <fullName evidence="1">Uncharacterized protein</fullName>
    </submittedName>
</protein>
<name>G0P3H1_CAEBE</name>
<keyword evidence="2" id="KW-1185">Reference proteome</keyword>
<sequence>MSFFQQQTAKNFSFQI</sequence>
<proteinExistence type="predicted"/>
<dbReference type="InParanoid" id="G0P3H1"/>
<dbReference type="AlphaFoldDB" id="G0P3H1"/>
<dbReference type="Proteomes" id="UP000008068">
    <property type="component" value="Unassembled WGS sequence"/>
</dbReference>
<dbReference type="EMBL" id="GL380043">
    <property type="protein sequence ID" value="EGT43961.1"/>
    <property type="molecule type" value="Genomic_DNA"/>
</dbReference>